<evidence type="ECO:0000313" key="5">
    <source>
        <dbReference type="EMBL" id="SFF43847.1"/>
    </source>
</evidence>
<dbReference type="SUPFAM" id="SSF55136">
    <property type="entry name" value="Probable bacterial effector-binding domain"/>
    <property type="match status" value="1"/>
</dbReference>
<keyword evidence="3" id="KW-0804">Transcription</keyword>
<dbReference type="Proteomes" id="UP000198964">
    <property type="component" value="Unassembled WGS sequence"/>
</dbReference>
<dbReference type="Gene3D" id="1.10.10.60">
    <property type="entry name" value="Homeodomain-like"/>
    <property type="match status" value="2"/>
</dbReference>
<dbReference type="PROSITE" id="PS01124">
    <property type="entry name" value="HTH_ARAC_FAMILY_2"/>
    <property type="match status" value="1"/>
</dbReference>
<dbReference type="InterPro" id="IPR011256">
    <property type="entry name" value="Reg_factor_effector_dom_sf"/>
</dbReference>
<dbReference type="PANTHER" id="PTHR47504">
    <property type="entry name" value="RIGHT ORIGIN-BINDING PROTEIN"/>
    <property type="match status" value="1"/>
</dbReference>
<organism evidence="5 6">
    <name type="scientific">Sunxiuqinia elliptica</name>
    <dbReference type="NCBI Taxonomy" id="655355"/>
    <lineage>
        <taxon>Bacteria</taxon>
        <taxon>Pseudomonadati</taxon>
        <taxon>Bacteroidota</taxon>
        <taxon>Bacteroidia</taxon>
        <taxon>Marinilabiliales</taxon>
        <taxon>Prolixibacteraceae</taxon>
        <taxon>Sunxiuqinia</taxon>
    </lineage>
</organism>
<evidence type="ECO:0000256" key="1">
    <source>
        <dbReference type="ARBA" id="ARBA00023015"/>
    </source>
</evidence>
<dbReference type="GO" id="GO:0043565">
    <property type="term" value="F:sequence-specific DNA binding"/>
    <property type="evidence" value="ECO:0007669"/>
    <property type="project" value="InterPro"/>
</dbReference>
<dbReference type="InterPro" id="IPR009057">
    <property type="entry name" value="Homeodomain-like_sf"/>
</dbReference>
<protein>
    <submittedName>
        <fullName evidence="5">AraC family transcriptional regulator</fullName>
    </submittedName>
</protein>
<name>A0A1I2IS25_9BACT</name>
<dbReference type="SUPFAM" id="SSF46689">
    <property type="entry name" value="Homeodomain-like"/>
    <property type="match status" value="2"/>
</dbReference>
<dbReference type="PANTHER" id="PTHR47504:SF5">
    <property type="entry name" value="RIGHT ORIGIN-BINDING PROTEIN"/>
    <property type="match status" value="1"/>
</dbReference>
<proteinExistence type="predicted"/>
<evidence type="ECO:0000256" key="3">
    <source>
        <dbReference type="ARBA" id="ARBA00023163"/>
    </source>
</evidence>
<dbReference type="Pfam" id="PF14526">
    <property type="entry name" value="Cass2"/>
    <property type="match status" value="1"/>
</dbReference>
<dbReference type="InterPro" id="IPR029441">
    <property type="entry name" value="Cass2"/>
</dbReference>
<dbReference type="SMART" id="SM00342">
    <property type="entry name" value="HTH_ARAC"/>
    <property type="match status" value="1"/>
</dbReference>
<keyword evidence="2" id="KW-0238">DNA-binding</keyword>
<evidence type="ECO:0000313" key="6">
    <source>
        <dbReference type="Proteomes" id="UP000198964"/>
    </source>
</evidence>
<keyword evidence="6" id="KW-1185">Reference proteome</keyword>
<dbReference type="Pfam" id="PF12833">
    <property type="entry name" value="HTH_18"/>
    <property type="match status" value="1"/>
</dbReference>
<dbReference type="AlphaFoldDB" id="A0A1I2IS25"/>
<feature type="domain" description="HTH araC/xylS-type" evidence="4">
    <location>
        <begin position="1"/>
        <end position="93"/>
    </location>
</feature>
<dbReference type="GO" id="GO:0003700">
    <property type="term" value="F:DNA-binding transcription factor activity"/>
    <property type="evidence" value="ECO:0007669"/>
    <property type="project" value="InterPro"/>
</dbReference>
<sequence length="274" mass="31646">MEDHLQAELDVMTVANEVCYSLYHFIRLFQHTTGFSPKSYLQKRRLTEALHELRTTDKKIADIAYDFQFGSPESFTRAFRKQFNLSPSKVRNGASVLTLPLLQPLSADQIFGTAHSNASPPQEIELPELLLAGTSFFAAEDAYPNDLSNQWNQFMAEHHQLQTAGNEQHFIQLQYWSDIQDLGGMYFFIGAEIAQLAGLPPYFVVKQIPAGKYLRFTHRGLSNAVGYTYRYIYHQYLPDTHYRLNKPFNFERYGDQYLGPYNEQSESEIYIPVD</sequence>
<evidence type="ECO:0000256" key="2">
    <source>
        <dbReference type="ARBA" id="ARBA00023125"/>
    </source>
</evidence>
<dbReference type="InterPro" id="IPR010499">
    <property type="entry name" value="AraC_E-bd"/>
</dbReference>
<dbReference type="InterPro" id="IPR018060">
    <property type="entry name" value="HTH_AraC"/>
</dbReference>
<keyword evidence="1" id="KW-0805">Transcription regulation</keyword>
<evidence type="ECO:0000259" key="4">
    <source>
        <dbReference type="PROSITE" id="PS01124"/>
    </source>
</evidence>
<gene>
    <name evidence="5" type="ORF">SAMN05216283_106152</name>
</gene>
<dbReference type="SMART" id="SM00871">
    <property type="entry name" value="AraC_E_bind"/>
    <property type="match status" value="1"/>
</dbReference>
<accession>A0A1I2IS25</accession>
<dbReference type="PROSITE" id="PS00041">
    <property type="entry name" value="HTH_ARAC_FAMILY_1"/>
    <property type="match status" value="1"/>
</dbReference>
<reference evidence="5 6" key="1">
    <citation type="submission" date="2016-10" db="EMBL/GenBank/DDBJ databases">
        <authorList>
            <person name="de Groot N.N."/>
        </authorList>
    </citation>
    <scope>NUCLEOTIDE SEQUENCE [LARGE SCALE GENOMIC DNA]</scope>
    <source>
        <strain evidence="5 6">CGMCC 1.9156</strain>
    </source>
</reference>
<dbReference type="InterPro" id="IPR018062">
    <property type="entry name" value="HTH_AraC-typ_CS"/>
</dbReference>
<dbReference type="STRING" id="655355.SAMN05216283_106152"/>
<dbReference type="Gene3D" id="3.20.80.10">
    <property type="entry name" value="Regulatory factor, effector binding domain"/>
    <property type="match status" value="1"/>
</dbReference>
<dbReference type="InterPro" id="IPR050959">
    <property type="entry name" value="MarA-like"/>
</dbReference>
<dbReference type="EMBL" id="FONW01000006">
    <property type="protein sequence ID" value="SFF43847.1"/>
    <property type="molecule type" value="Genomic_DNA"/>
</dbReference>